<protein>
    <submittedName>
        <fullName evidence="1">Uncharacterized protein</fullName>
    </submittedName>
</protein>
<sequence>MHELPQPSVLIETQIRHLVLALQHNGDSVALDDDDYHTMTVAIVTVRKLCDVDCVRRQPGDDNFRSVPTA</sequence>
<evidence type="ECO:0000313" key="2">
    <source>
        <dbReference type="Proteomes" id="UP000186922"/>
    </source>
</evidence>
<name>A0A1D1USW3_RAMVA</name>
<gene>
    <name evidence="1" type="primary">RvY_01837-1</name>
    <name evidence="1" type="synonym">RvY_01837.1</name>
    <name evidence="1" type="ORF">RvY_01837</name>
</gene>
<accession>A0A1D1USW3</accession>
<dbReference type="AlphaFoldDB" id="A0A1D1USW3"/>
<dbReference type="EMBL" id="BDGG01000001">
    <property type="protein sequence ID" value="GAU89268.1"/>
    <property type="molecule type" value="Genomic_DNA"/>
</dbReference>
<evidence type="ECO:0000313" key="1">
    <source>
        <dbReference type="EMBL" id="GAU89268.1"/>
    </source>
</evidence>
<organism evidence="1 2">
    <name type="scientific">Ramazzottius varieornatus</name>
    <name type="common">Water bear</name>
    <name type="synonym">Tardigrade</name>
    <dbReference type="NCBI Taxonomy" id="947166"/>
    <lineage>
        <taxon>Eukaryota</taxon>
        <taxon>Metazoa</taxon>
        <taxon>Ecdysozoa</taxon>
        <taxon>Tardigrada</taxon>
        <taxon>Eutardigrada</taxon>
        <taxon>Parachela</taxon>
        <taxon>Hypsibioidea</taxon>
        <taxon>Ramazzottiidae</taxon>
        <taxon>Ramazzottius</taxon>
    </lineage>
</organism>
<comment type="caution">
    <text evidence="1">The sequence shown here is derived from an EMBL/GenBank/DDBJ whole genome shotgun (WGS) entry which is preliminary data.</text>
</comment>
<dbReference type="Proteomes" id="UP000186922">
    <property type="component" value="Unassembled WGS sequence"/>
</dbReference>
<proteinExistence type="predicted"/>
<keyword evidence="2" id="KW-1185">Reference proteome</keyword>
<reference evidence="1 2" key="1">
    <citation type="journal article" date="2016" name="Nat. Commun.">
        <title>Extremotolerant tardigrade genome and improved radiotolerance of human cultured cells by tardigrade-unique protein.</title>
        <authorList>
            <person name="Hashimoto T."/>
            <person name="Horikawa D.D."/>
            <person name="Saito Y."/>
            <person name="Kuwahara H."/>
            <person name="Kozuka-Hata H."/>
            <person name="Shin-I T."/>
            <person name="Minakuchi Y."/>
            <person name="Ohishi K."/>
            <person name="Motoyama A."/>
            <person name="Aizu T."/>
            <person name="Enomoto A."/>
            <person name="Kondo K."/>
            <person name="Tanaka S."/>
            <person name="Hara Y."/>
            <person name="Koshikawa S."/>
            <person name="Sagara H."/>
            <person name="Miura T."/>
            <person name="Yokobori S."/>
            <person name="Miyagawa K."/>
            <person name="Suzuki Y."/>
            <person name="Kubo T."/>
            <person name="Oyama M."/>
            <person name="Kohara Y."/>
            <person name="Fujiyama A."/>
            <person name="Arakawa K."/>
            <person name="Katayama T."/>
            <person name="Toyoda A."/>
            <person name="Kunieda T."/>
        </authorList>
    </citation>
    <scope>NUCLEOTIDE SEQUENCE [LARGE SCALE GENOMIC DNA]</scope>
    <source>
        <strain evidence="1 2">YOKOZUNA-1</strain>
    </source>
</reference>